<evidence type="ECO:0000313" key="6">
    <source>
        <dbReference type="EMBL" id="OGK03120.1"/>
    </source>
</evidence>
<keyword evidence="4" id="KW-0564">Palmitate</keyword>
<reference evidence="6 7" key="1">
    <citation type="journal article" date="2016" name="Nat. Commun.">
        <title>Thousands of microbial genomes shed light on interconnected biogeochemical processes in an aquifer system.</title>
        <authorList>
            <person name="Anantharaman K."/>
            <person name="Brown C.T."/>
            <person name="Hug L.A."/>
            <person name="Sharon I."/>
            <person name="Castelle C.J."/>
            <person name="Probst A.J."/>
            <person name="Thomas B.C."/>
            <person name="Singh A."/>
            <person name="Wilkins M.J."/>
            <person name="Karaoz U."/>
            <person name="Brodie E.L."/>
            <person name="Williams K.H."/>
            <person name="Hubbard S.S."/>
            <person name="Banfield J.F."/>
        </authorList>
    </citation>
    <scope>NUCLEOTIDE SEQUENCE [LARGE SCALE GENOMIC DNA]</scope>
</reference>
<dbReference type="PANTHER" id="PTHR41164:SF1">
    <property type="entry name" value="CURLI PRODUCTION ASSEMBLY_TRANSPORT COMPONENT CSGG"/>
    <property type="match status" value="1"/>
</dbReference>
<evidence type="ECO:0000256" key="1">
    <source>
        <dbReference type="ARBA" id="ARBA00022475"/>
    </source>
</evidence>
<evidence type="ECO:0000256" key="3">
    <source>
        <dbReference type="ARBA" id="ARBA00023136"/>
    </source>
</evidence>
<evidence type="ECO:0000256" key="2">
    <source>
        <dbReference type="ARBA" id="ARBA00022729"/>
    </source>
</evidence>
<protein>
    <recommendedName>
        <fullName evidence="8">Penicillin-binding protein activator LpoB</fullName>
    </recommendedName>
</protein>
<dbReference type="GO" id="GO:0030288">
    <property type="term" value="C:outer membrane-bounded periplasmic space"/>
    <property type="evidence" value="ECO:0007669"/>
    <property type="project" value="InterPro"/>
</dbReference>
<dbReference type="PANTHER" id="PTHR41164">
    <property type="entry name" value="CURLI PRODUCTION ASSEMBLY/TRANSPORT COMPONENT CSGG"/>
    <property type="match status" value="1"/>
</dbReference>
<accession>A0A1F7F8Y1</accession>
<keyword evidence="2" id="KW-0732">Signal</keyword>
<evidence type="ECO:0008006" key="8">
    <source>
        <dbReference type="Google" id="ProtNLM"/>
    </source>
</evidence>
<keyword evidence="3" id="KW-0472">Membrane</keyword>
<evidence type="ECO:0000313" key="7">
    <source>
        <dbReference type="Proteomes" id="UP000179243"/>
    </source>
</evidence>
<dbReference type="InterPro" id="IPR005534">
    <property type="entry name" value="Curli_assmbl/transp-comp_CsgG"/>
</dbReference>
<dbReference type="EMBL" id="MFYX01000097">
    <property type="protein sequence ID" value="OGK03120.1"/>
    <property type="molecule type" value="Genomic_DNA"/>
</dbReference>
<dbReference type="AlphaFoldDB" id="A0A1F7F8Y1"/>
<name>A0A1F7F8Y1_UNCRA</name>
<comment type="caution">
    <text evidence="6">The sequence shown here is derived from an EMBL/GenBank/DDBJ whole genome shotgun (WGS) entry which is preliminary data.</text>
</comment>
<dbReference type="Pfam" id="PF03783">
    <property type="entry name" value="CsgG"/>
    <property type="match status" value="1"/>
</dbReference>
<evidence type="ECO:0000256" key="4">
    <source>
        <dbReference type="ARBA" id="ARBA00023139"/>
    </source>
</evidence>
<organism evidence="6 7">
    <name type="scientific">Candidatus Raymondbacteria bacterium RIFOXYD12_FULL_49_13</name>
    <dbReference type="NCBI Taxonomy" id="1817890"/>
    <lineage>
        <taxon>Bacteria</taxon>
        <taxon>Raymondiibacteriota</taxon>
    </lineage>
</organism>
<gene>
    <name evidence="6" type="ORF">A2519_06920</name>
</gene>
<dbReference type="Gene3D" id="3.40.50.10610">
    <property type="entry name" value="ABC-type transport auxiliary lipoprotein component"/>
    <property type="match status" value="1"/>
</dbReference>
<sequence length="309" mass="33345">MQTFWTFVMRYSKPAPRRHIIFILVFVLSSVFIHAAQQPCGNNLKHRVAVVSVDNRTLYGQERIGNAVRDMLTTEIAKTGCFVLVEREQLAKAMAEQALGQTGAMDEASAPKVGKLLGAEFVLVGSVTQFAVRTEASESFFSDSKTQFADAAVDIKLINTETGEITLSLNGTGHAKRTYKSVLGMGSSGGYDEALEQQALRSSIEGFAIKIASEIEKMPWMCYAVIRNTQAYLDAGSRSGIAVGQQYDIFTKGEAIYSPSTGALLGYDEAKTGTVQVDRLLGVDGAIAIAVSGTLPEKEGIVRRAASRP</sequence>
<evidence type="ECO:0000256" key="5">
    <source>
        <dbReference type="ARBA" id="ARBA00023288"/>
    </source>
</evidence>
<dbReference type="Proteomes" id="UP000179243">
    <property type="component" value="Unassembled WGS sequence"/>
</dbReference>
<keyword evidence="5" id="KW-0449">Lipoprotein</keyword>
<keyword evidence="1" id="KW-1003">Cell membrane</keyword>
<proteinExistence type="predicted"/>